<evidence type="ECO:0000256" key="1">
    <source>
        <dbReference type="ARBA" id="ARBA00002724"/>
    </source>
</evidence>
<dbReference type="InterPro" id="IPR054728">
    <property type="entry name" value="RsmB-like_ferredoxin"/>
</dbReference>
<dbReference type="PANTHER" id="PTHR22807:SF61">
    <property type="entry name" value="NOL1_NOP2_SUN FAMILY PROTEIN _ ANTITERMINATION NUSB DOMAIN-CONTAINING PROTEIN"/>
    <property type="match status" value="1"/>
</dbReference>
<dbReference type="PANTHER" id="PTHR22807">
    <property type="entry name" value="NOP2 YEAST -RELATED NOL1/NOP2/FMU SUN DOMAIN-CONTAINING"/>
    <property type="match status" value="1"/>
</dbReference>
<keyword evidence="7 13" id="KW-0808">Transferase</keyword>
<dbReference type="GO" id="GO:0005829">
    <property type="term" value="C:cytosol"/>
    <property type="evidence" value="ECO:0007669"/>
    <property type="project" value="TreeGrafter"/>
</dbReference>
<keyword evidence="8 13" id="KW-0949">S-adenosyl-L-methionine</keyword>
<dbReference type="Pfam" id="PF01029">
    <property type="entry name" value="NusB"/>
    <property type="match status" value="1"/>
</dbReference>
<protein>
    <recommendedName>
        <fullName evidence="3">16S rRNA (cytosine(967)-C(5))-methyltransferase</fullName>
        <ecNumber evidence="3">2.1.1.176</ecNumber>
    </recommendedName>
    <alternativeName>
        <fullName evidence="10">16S rRNA m5C967 methyltransferase</fullName>
    </alternativeName>
    <alternativeName>
        <fullName evidence="11">rRNA (cytosine-C(5)-)-methyltransferase RsmB</fullName>
    </alternativeName>
</protein>
<feature type="domain" description="SAM-dependent MTase RsmB/NOP-type" evidence="14">
    <location>
        <begin position="160"/>
        <end position="428"/>
    </location>
</feature>
<evidence type="ECO:0000256" key="3">
    <source>
        <dbReference type="ARBA" id="ARBA00012140"/>
    </source>
</evidence>
<dbReference type="InterPro" id="IPR029063">
    <property type="entry name" value="SAM-dependent_MTases_sf"/>
</dbReference>
<dbReference type="InterPro" id="IPR001678">
    <property type="entry name" value="MeTrfase_RsmB-F_NOP2_dom"/>
</dbReference>
<evidence type="ECO:0000256" key="10">
    <source>
        <dbReference type="ARBA" id="ARBA00030399"/>
    </source>
</evidence>
<feature type="binding site" evidence="13">
    <location>
        <position position="317"/>
    </location>
    <ligand>
        <name>S-adenosyl-L-methionine</name>
        <dbReference type="ChEBI" id="CHEBI:59789"/>
    </ligand>
</feature>
<evidence type="ECO:0000259" key="14">
    <source>
        <dbReference type="PROSITE" id="PS51686"/>
    </source>
</evidence>
<dbReference type="Pfam" id="PF01189">
    <property type="entry name" value="Methyltr_RsmB-F"/>
    <property type="match status" value="1"/>
</dbReference>
<dbReference type="EMBL" id="JZRB01000016">
    <property type="protein sequence ID" value="KJV35375.1"/>
    <property type="molecule type" value="Genomic_DNA"/>
</dbReference>
<keyword evidence="16" id="KW-1185">Reference proteome</keyword>
<gene>
    <name evidence="15" type="ORF">VI08_08280</name>
</gene>
<feature type="active site" description="Nucleophile" evidence="13">
    <location>
        <position position="370"/>
    </location>
</feature>
<dbReference type="NCBIfam" id="TIGR00563">
    <property type="entry name" value="rsmB"/>
    <property type="match status" value="1"/>
</dbReference>
<dbReference type="Gene3D" id="3.30.70.1170">
    <property type="entry name" value="Sun protein, domain 3"/>
    <property type="match status" value="1"/>
</dbReference>
<dbReference type="CDD" id="cd02440">
    <property type="entry name" value="AdoMet_MTases"/>
    <property type="match status" value="1"/>
</dbReference>
<dbReference type="OrthoDB" id="9810297at2"/>
<dbReference type="PROSITE" id="PS51686">
    <property type="entry name" value="SAM_MT_RSMB_NOP"/>
    <property type="match status" value="1"/>
</dbReference>
<evidence type="ECO:0000256" key="9">
    <source>
        <dbReference type="ARBA" id="ARBA00022884"/>
    </source>
</evidence>
<dbReference type="EC" id="2.1.1.176" evidence="3"/>
<dbReference type="PATRIC" id="fig|345309.4.peg.872"/>
<evidence type="ECO:0000256" key="4">
    <source>
        <dbReference type="ARBA" id="ARBA00022490"/>
    </source>
</evidence>
<evidence type="ECO:0000256" key="13">
    <source>
        <dbReference type="PROSITE-ProRule" id="PRU01023"/>
    </source>
</evidence>
<feature type="binding site" evidence="13">
    <location>
        <position position="272"/>
    </location>
    <ligand>
        <name>S-adenosyl-L-methionine</name>
        <dbReference type="ChEBI" id="CHEBI:59789"/>
    </ligand>
</feature>
<comment type="similarity">
    <text evidence="13">Belongs to the class I-like SAM-binding methyltransferase superfamily. RsmB/NOP family.</text>
</comment>
<dbReference type="GO" id="GO:0070475">
    <property type="term" value="P:rRNA base methylation"/>
    <property type="evidence" value="ECO:0007669"/>
    <property type="project" value="TreeGrafter"/>
</dbReference>
<dbReference type="Proteomes" id="UP000033651">
    <property type="component" value="Unassembled WGS sequence"/>
</dbReference>
<dbReference type="PRINTS" id="PR02008">
    <property type="entry name" value="RCMTFAMILY"/>
</dbReference>
<dbReference type="FunFam" id="3.40.50.150:FF:000022">
    <property type="entry name" value="Ribosomal RNA small subunit methyltransferase B"/>
    <property type="match status" value="1"/>
</dbReference>
<name>A0A0F3KVS4_9GAMM</name>
<dbReference type="Gene3D" id="3.40.50.150">
    <property type="entry name" value="Vaccinia Virus protein VP39"/>
    <property type="match status" value="1"/>
</dbReference>
<evidence type="ECO:0000313" key="16">
    <source>
        <dbReference type="Proteomes" id="UP000033651"/>
    </source>
</evidence>
<sequence>MRALAAEALASIALSGHSLREVADRALPRLPDSRDRALLTALLNDGARWWPRFDAALDRLLDKPIRRSEPVIHALLVTGLVQLETLELPGYAAVAATVEAARELRRPRLAGLVNAVLRRWQREREALNAALDALPATRHAHPAWLADAIAHDWPAQADAVLAAANQEPPLMLRVNRRRATRDAVAAALTVAGQDVAPHAWLEDALVLPHSTDVTRLPGFTEGHFAVQDGAAQVPADLLGVARGQRVLDACAAPGGKACHVAERADVALLAVEYEAHRASRIRQNLERLGLQAEVVVGDAGAPAAWWDGTPFDRIMIDAPCSATGVIRRRPDVRLHRRATDIDALVAQQARILAACWATLAPGGRLLYVTCSLLRRENEGVVAAFLEGRDDAVAVPITLPVGQPAQVGWQVLPGDGDLDGMYYALLERSPA</sequence>
<evidence type="ECO:0000256" key="7">
    <source>
        <dbReference type="ARBA" id="ARBA00022679"/>
    </source>
</evidence>
<dbReference type="Pfam" id="PF22458">
    <property type="entry name" value="RsmF-B_ferredox"/>
    <property type="match status" value="1"/>
</dbReference>
<comment type="subcellular location">
    <subcellularLocation>
        <location evidence="2">Cytoplasm</location>
    </subcellularLocation>
</comment>
<dbReference type="GO" id="GO:0006355">
    <property type="term" value="P:regulation of DNA-templated transcription"/>
    <property type="evidence" value="ECO:0007669"/>
    <property type="project" value="InterPro"/>
</dbReference>
<keyword evidence="6 13" id="KW-0489">Methyltransferase</keyword>
<dbReference type="SUPFAM" id="SSF53335">
    <property type="entry name" value="S-adenosyl-L-methionine-dependent methyltransferases"/>
    <property type="match status" value="1"/>
</dbReference>
<accession>A0A0F3KVS4</accession>
<proteinExistence type="inferred from homology"/>
<dbReference type="GO" id="GO:0009383">
    <property type="term" value="F:rRNA (cytosine-C5-)-methyltransferase activity"/>
    <property type="evidence" value="ECO:0007669"/>
    <property type="project" value="TreeGrafter"/>
</dbReference>
<evidence type="ECO:0000256" key="8">
    <source>
        <dbReference type="ARBA" id="ARBA00022691"/>
    </source>
</evidence>
<comment type="caution">
    <text evidence="15">The sequence shown here is derived from an EMBL/GenBank/DDBJ whole genome shotgun (WGS) entry which is preliminary data.</text>
</comment>
<dbReference type="GO" id="GO:0003723">
    <property type="term" value="F:RNA binding"/>
    <property type="evidence" value="ECO:0007669"/>
    <property type="project" value="UniProtKB-UniRule"/>
</dbReference>
<comment type="function">
    <text evidence="1">Specifically methylates the cytosine at position 967 (m5C967) of 16S rRNA.</text>
</comment>
<comment type="catalytic activity">
    <reaction evidence="12">
        <text>cytidine(967) in 16S rRNA + S-adenosyl-L-methionine = 5-methylcytidine(967) in 16S rRNA + S-adenosyl-L-homocysteine + H(+)</text>
        <dbReference type="Rhea" id="RHEA:42748"/>
        <dbReference type="Rhea" id="RHEA-COMP:10219"/>
        <dbReference type="Rhea" id="RHEA-COMP:10220"/>
        <dbReference type="ChEBI" id="CHEBI:15378"/>
        <dbReference type="ChEBI" id="CHEBI:57856"/>
        <dbReference type="ChEBI" id="CHEBI:59789"/>
        <dbReference type="ChEBI" id="CHEBI:74483"/>
        <dbReference type="ChEBI" id="CHEBI:82748"/>
        <dbReference type="EC" id="2.1.1.176"/>
    </reaction>
</comment>
<feature type="binding site" evidence="13">
    <location>
        <begin position="250"/>
        <end position="256"/>
    </location>
    <ligand>
        <name>S-adenosyl-L-methionine</name>
        <dbReference type="ChEBI" id="CHEBI:59789"/>
    </ligand>
</feature>
<evidence type="ECO:0000256" key="5">
    <source>
        <dbReference type="ARBA" id="ARBA00022552"/>
    </source>
</evidence>
<keyword evidence="5" id="KW-0698">rRNA processing</keyword>
<dbReference type="InterPro" id="IPR049560">
    <property type="entry name" value="MeTrfase_RsmB-F_NOP2_cat"/>
</dbReference>
<organism evidence="15 16">
    <name type="scientific">Luteibacter yeojuensis</name>
    <dbReference type="NCBI Taxonomy" id="345309"/>
    <lineage>
        <taxon>Bacteria</taxon>
        <taxon>Pseudomonadati</taxon>
        <taxon>Pseudomonadota</taxon>
        <taxon>Gammaproteobacteria</taxon>
        <taxon>Lysobacterales</taxon>
        <taxon>Rhodanobacteraceae</taxon>
        <taxon>Luteibacter</taxon>
    </lineage>
</organism>
<evidence type="ECO:0000256" key="2">
    <source>
        <dbReference type="ARBA" id="ARBA00004496"/>
    </source>
</evidence>
<evidence type="ECO:0000256" key="6">
    <source>
        <dbReference type="ARBA" id="ARBA00022603"/>
    </source>
</evidence>
<keyword evidence="4" id="KW-0963">Cytoplasm</keyword>
<dbReference type="InterPro" id="IPR023267">
    <property type="entry name" value="RCMT"/>
</dbReference>
<keyword evidence="9 13" id="KW-0694">RNA-binding</keyword>
<dbReference type="InterPro" id="IPR004573">
    <property type="entry name" value="rRNA_ssu_MeTfrase_B"/>
</dbReference>
<reference evidence="15 16" key="1">
    <citation type="submission" date="2015-03" db="EMBL/GenBank/DDBJ databases">
        <title>Draft genome sequence of Luteibacter yeojuensis strain SU11.</title>
        <authorList>
            <person name="Sulaiman J."/>
            <person name="Priya K."/>
            <person name="Chan K.-G."/>
        </authorList>
    </citation>
    <scope>NUCLEOTIDE SEQUENCE [LARGE SCALE GENOMIC DNA]</scope>
    <source>
        <strain evidence="15 16">SU11</strain>
    </source>
</reference>
<evidence type="ECO:0000313" key="15">
    <source>
        <dbReference type="EMBL" id="KJV35375.1"/>
    </source>
</evidence>
<dbReference type="InterPro" id="IPR035926">
    <property type="entry name" value="NusB-like_sf"/>
</dbReference>
<feature type="binding site" evidence="13">
    <location>
        <position position="298"/>
    </location>
    <ligand>
        <name>S-adenosyl-L-methionine</name>
        <dbReference type="ChEBI" id="CHEBI:59789"/>
    </ligand>
</feature>
<dbReference type="SUPFAM" id="SSF48013">
    <property type="entry name" value="NusB-like"/>
    <property type="match status" value="1"/>
</dbReference>
<evidence type="ECO:0000256" key="11">
    <source>
        <dbReference type="ARBA" id="ARBA00031088"/>
    </source>
</evidence>
<dbReference type="NCBIfam" id="NF008149">
    <property type="entry name" value="PRK10901.1"/>
    <property type="match status" value="1"/>
</dbReference>
<dbReference type="InterPro" id="IPR006027">
    <property type="entry name" value="NusB_RsmB_TIM44"/>
</dbReference>
<dbReference type="Gene3D" id="1.10.940.10">
    <property type="entry name" value="NusB-like"/>
    <property type="match status" value="1"/>
</dbReference>
<dbReference type="AlphaFoldDB" id="A0A0F3KVS4"/>
<evidence type="ECO:0000256" key="12">
    <source>
        <dbReference type="ARBA" id="ARBA00047283"/>
    </source>
</evidence>